<keyword evidence="5" id="KW-0456">Lyase</keyword>
<feature type="domain" description="PDXDC1-like third" evidence="9">
    <location>
        <begin position="728"/>
        <end position="799"/>
    </location>
</feature>
<protein>
    <recommendedName>
        <fullName evidence="6">Pyridoxal-dependent decarboxylase domain-containing protein 1</fullName>
    </recommendedName>
</protein>
<comment type="cofactor">
    <cofactor evidence="1">
        <name>pyridoxal 5'-phosphate</name>
        <dbReference type="ChEBI" id="CHEBI:597326"/>
    </cofactor>
</comment>
<dbReference type="GO" id="GO:0016831">
    <property type="term" value="F:carboxy-lyase activity"/>
    <property type="evidence" value="ECO:0007669"/>
    <property type="project" value="UniProtKB-KW"/>
</dbReference>
<keyword evidence="4" id="KW-0663">Pyridoxal phosphate</keyword>
<gene>
    <name evidence="10" type="ORF">OXX778_LOCUS1305</name>
</gene>
<dbReference type="Pfam" id="PF00282">
    <property type="entry name" value="Pyridoxal_deC"/>
    <property type="match status" value="1"/>
</dbReference>
<dbReference type="InterPro" id="IPR015424">
    <property type="entry name" value="PyrdxlP-dep_Trfase"/>
</dbReference>
<dbReference type="Proteomes" id="UP000663879">
    <property type="component" value="Unassembled WGS sequence"/>
</dbReference>
<keyword evidence="11" id="KW-1185">Reference proteome</keyword>
<dbReference type="InterPro" id="IPR050477">
    <property type="entry name" value="GrpII_AminoAcid_Decarb"/>
</dbReference>
<dbReference type="PANTHER" id="PTHR42735:SF1">
    <property type="entry name" value="PYRIDOXAL-DEPENDENT DECARBOXYLASE DOMAIN-CONTAINING PROTEIN 1-RELATED"/>
    <property type="match status" value="1"/>
</dbReference>
<comment type="similarity">
    <text evidence="2">Belongs to the group II decarboxylase family.</text>
</comment>
<dbReference type="PANTHER" id="PTHR42735">
    <property type="match status" value="1"/>
</dbReference>
<dbReference type="Pfam" id="PF22937">
    <property type="entry name" value="PDXDC1-like_cen2"/>
    <property type="match status" value="2"/>
</dbReference>
<dbReference type="EMBL" id="CAJNOC010000080">
    <property type="protein sequence ID" value="CAF0713119.1"/>
    <property type="molecule type" value="Genomic_DNA"/>
</dbReference>
<evidence type="ECO:0000256" key="2">
    <source>
        <dbReference type="ARBA" id="ARBA00009533"/>
    </source>
</evidence>
<reference evidence="10" key="1">
    <citation type="submission" date="2021-02" db="EMBL/GenBank/DDBJ databases">
        <authorList>
            <person name="Nowell W R."/>
        </authorList>
    </citation>
    <scope>NUCLEOTIDE SEQUENCE</scope>
    <source>
        <strain evidence="10">Ploen Becks lab</strain>
    </source>
</reference>
<name>A0A813M5S5_9BILA</name>
<dbReference type="InterPro" id="IPR015421">
    <property type="entry name" value="PyrdxlP-dep_Trfase_major"/>
</dbReference>
<dbReference type="OrthoDB" id="2161780at2759"/>
<dbReference type="Pfam" id="PF22930">
    <property type="entry name" value="PDXDC1-like_cen"/>
    <property type="match status" value="1"/>
</dbReference>
<feature type="compositionally biased region" description="Basic and acidic residues" evidence="7">
    <location>
        <begin position="719"/>
        <end position="730"/>
    </location>
</feature>
<evidence type="ECO:0000256" key="7">
    <source>
        <dbReference type="SAM" id="MobiDB-lite"/>
    </source>
</evidence>
<evidence type="ECO:0000256" key="4">
    <source>
        <dbReference type="ARBA" id="ARBA00022898"/>
    </source>
</evidence>
<sequence length="926" mass="107464">MEGIKGAWEMLWVNQPYFLVEDIEGYLLICYIAYENEMDEEKSKLIDYVQDNNPNLEVSTKKESPGAADQRQMNNFLGPMLKEMEDAVAEQMKFLDKMEEDLMSEDRKEQYNRMLSHIPQEIRERKSIQTIFKNLEKLIYDNDERPKEELEPEQIEKNIQEYLSEKEVNNKTDKPVDVAKTEELNYLACMSSNLSAFLLAKNPKKNLEKLKVLTVKFYDAVNLWISRLFRFNNSSILFYDDEADGLIRVCNMVLNYKYKDYQKNGYESIKNKPVIYISASSKYAKQEFRELITTQLGLPLSTIKVLDVSKELDITMDKIDVQKFEEQIESDLKEDMIPVALVANVGTSKLGQCDNLKELNRICYKNRIWVHLEGVYLSTLAMYSVPTVIQPVWSGDSITLDLATWLGIPSLSYVTLYRNVDNSAFYLQPFNSFKTIIQRCLPYWSVLQALGHEGVIERIKYANEMSIRVGNIIFEQKPYLKILILKDTGPQEQSKIKYSISDLLAKALGFLTYVDLNNPVIIFKCDPEYVKERLFLTDIKSEKIENSKLQPHQIDFLNFYRGEQVNNLNENVEVFSPEILEYTDTLTSWLFELLTNNNSKLEFELVEIENEGLCIRYCAFEHVNINETNFDDIIKFSKSVNELMNILDASIRCKTKFEREVRAFKNLLPVNVPKWAGVGAVRYIPEYLIDQIEAIKEFFRKKSELQVSKVEENEDDKVEENKNNETSEDQKLQDFANEINELNEQIVKKLQSQDSAFSSDLATDNLIAIKFGMIQDLDSLKRLFEEVLKVSKEVEESSKFIEKMTDLIKHGIEKANEDLKKENEQKINQEGILRHIPLVGGLFSWISPSPTVNMVGRTFNLQSGKIMPTETTYKYHVQVEEASEKDLPQISLPPIERELSNDTVKLNDSNEVSELETEQNELSEQN</sequence>
<feature type="compositionally biased region" description="Polar residues" evidence="7">
    <location>
        <begin position="901"/>
        <end position="910"/>
    </location>
</feature>
<keyword evidence="3" id="KW-0210">Decarboxylase</keyword>
<dbReference type="SUPFAM" id="SSF53383">
    <property type="entry name" value="PLP-dependent transferases"/>
    <property type="match status" value="1"/>
</dbReference>
<feature type="compositionally biased region" description="Acidic residues" evidence="7">
    <location>
        <begin position="911"/>
        <end position="926"/>
    </location>
</feature>
<dbReference type="AlphaFoldDB" id="A0A813M5S5"/>
<evidence type="ECO:0000259" key="8">
    <source>
        <dbReference type="Pfam" id="PF22930"/>
    </source>
</evidence>
<dbReference type="InterPro" id="IPR055102">
    <property type="entry name" value="PDXDC1-like_3rd"/>
</dbReference>
<accession>A0A813M5S5</accession>
<feature type="domain" description="PDXDC1/PDXD2 second" evidence="8">
    <location>
        <begin position="518"/>
        <end position="651"/>
    </location>
</feature>
<organism evidence="10 11">
    <name type="scientific">Brachionus calyciflorus</name>
    <dbReference type="NCBI Taxonomy" id="104777"/>
    <lineage>
        <taxon>Eukaryota</taxon>
        <taxon>Metazoa</taxon>
        <taxon>Spiralia</taxon>
        <taxon>Gnathifera</taxon>
        <taxon>Rotifera</taxon>
        <taxon>Eurotatoria</taxon>
        <taxon>Monogononta</taxon>
        <taxon>Pseudotrocha</taxon>
        <taxon>Ploima</taxon>
        <taxon>Brachionidae</taxon>
        <taxon>Brachionus</taxon>
    </lineage>
</organism>
<evidence type="ECO:0000256" key="3">
    <source>
        <dbReference type="ARBA" id="ARBA00022793"/>
    </source>
</evidence>
<feature type="region of interest" description="Disordered" evidence="7">
    <location>
        <begin position="711"/>
        <end position="730"/>
    </location>
</feature>
<comment type="caution">
    <text evidence="10">The sequence shown here is derived from an EMBL/GenBank/DDBJ whole genome shotgun (WGS) entry which is preliminary data.</text>
</comment>
<proteinExistence type="inferred from homology"/>
<dbReference type="GO" id="GO:0030170">
    <property type="term" value="F:pyridoxal phosphate binding"/>
    <property type="evidence" value="ECO:0007669"/>
    <property type="project" value="InterPro"/>
</dbReference>
<evidence type="ECO:0000256" key="1">
    <source>
        <dbReference type="ARBA" id="ARBA00001933"/>
    </source>
</evidence>
<dbReference type="InterPro" id="IPR002129">
    <property type="entry name" value="PyrdxlP-dep_de-COase"/>
</dbReference>
<feature type="region of interest" description="Disordered" evidence="7">
    <location>
        <begin position="885"/>
        <end position="926"/>
    </location>
</feature>
<dbReference type="InterPro" id="IPR055103">
    <property type="entry name" value="PDXDC1-like_2nd"/>
</dbReference>
<evidence type="ECO:0000313" key="11">
    <source>
        <dbReference type="Proteomes" id="UP000663879"/>
    </source>
</evidence>
<evidence type="ECO:0000256" key="5">
    <source>
        <dbReference type="ARBA" id="ARBA00023239"/>
    </source>
</evidence>
<dbReference type="Gene3D" id="3.40.640.10">
    <property type="entry name" value="Type I PLP-dependent aspartate aminotransferase-like (Major domain)"/>
    <property type="match status" value="1"/>
</dbReference>
<feature type="domain" description="PDXDC1-like third" evidence="9">
    <location>
        <begin position="657"/>
        <end position="711"/>
    </location>
</feature>
<evidence type="ECO:0000313" key="10">
    <source>
        <dbReference type="EMBL" id="CAF0713119.1"/>
    </source>
</evidence>
<dbReference type="GO" id="GO:0019752">
    <property type="term" value="P:carboxylic acid metabolic process"/>
    <property type="evidence" value="ECO:0007669"/>
    <property type="project" value="InterPro"/>
</dbReference>
<evidence type="ECO:0000256" key="6">
    <source>
        <dbReference type="ARBA" id="ARBA00047190"/>
    </source>
</evidence>
<evidence type="ECO:0000259" key="9">
    <source>
        <dbReference type="Pfam" id="PF22937"/>
    </source>
</evidence>